<dbReference type="Proteomes" id="UP001589758">
    <property type="component" value="Unassembled WGS sequence"/>
</dbReference>
<proteinExistence type="predicted"/>
<name>A0ABV6CCD1_9GAMM</name>
<evidence type="ECO:0000313" key="1">
    <source>
        <dbReference type="EMBL" id="MFC0180647.1"/>
    </source>
</evidence>
<accession>A0ABV6CCD1</accession>
<sequence>MKINGHVKRVLLVTTLLSTLFYISACSDPEVKQRAEFKNYVENTVLRVGYELPELSEDQKEKFGEYSQDYEAIFNFTKRFNEITERSFNPLMEHLSQIKVTEDYIALQPILSEDLTKIFFLKSDIESLKSDTLSKLSKKSFPEDLNAVMTPAIEKLITLRADPLLENIDGLVTLTKNVNQLGLFLNENKANITYVQGIPNFKSKELAESYNAMINKIAEDIKYHEATIALYNAFNEK</sequence>
<dbReference type="RefSeq" id="WP_385877770.1">
    <property type="nucleotide sequence ID" value="NZ_JBHLXE010000108.1"/>
</dbReference>
<dbReference type="EMBL" id="JBHLXE010000108">
    <property type="protein sequence ID" value="MFC0180647.1"/>
    <property type="molecule type" value="Genomic_DNA"/>
</dbReference>
<dbReference type="InterPro" id="IPR021413">
    <property type="entry name" value="DUF3053"/>
</dbReference>
<keyword evidence="2" id="KW-1185">Reference proteome</keyword>
<evidence type="ECO:0000313" key="2">
    <source>
        <dbReference type="Proteomes" id="UP001589758"/>
    </source>
</evidence>
<organism evidence="1 2">
    <name type="scientific">Thorsellia kenyensis</name>
    <dbReference type="NCBI Taxonomy" id="1549888"/>
    <lineage>
        <taxon>Bacteria</taxon>
        <taxon>Pseudomonadati</taxon>
        <taxon>Pseudomonadota</taxon>
        <taxon>Gammaproteobacteria</taxon>
        <taxon>Enterobacterales</taxon>
        <taxon>Thorselliaceae</taxon>
        <taxon>Thorsellia</taxon>
    </lineage>
</organism>
<gene>
    <name evidence="1" type="ORF">ACFFIT_11250</name>
</gene>
<comment type="caution">
    <text evidence="1">The sequence shown here is derived from an EMBL/GenBank/DDBJ whole genome shotgun (WGS) entry which is preliminary data.</text>
</comment>
<protein>
    <submittedName>
        <fullName evidence="1">DUF3053 family protein</fullName>
    </submittedName>
</protein>
<dbReference type="Pfam" id="PF11254">
    <property type="entry name" value="DUF3053"/>
    <property type="match status" value="1"/>
</dbReference>
<reference evidence="1 2" key="1">
    <citation type="submission" date="2024-09" db="EMBL/GenBank/DDBJ databases">
        <authorList>
            <person name="Sun Q."/>
            <person name="Mori K."/>
        </authorList>
    </citation>
    <scope>NUCLEOTIDE SEQUENCE [LARGE SCALE GENOMIC DNA]</scope>
    <source>
        <strain evidence="1 2">CCM 8545</strain>
    </source>
</reference>